<sequence length="293" mass="33483">MAVYQLENEHIYLEVASHGAELVRLVGKKTKKEYLFDGDPKYWKRHSPILFPFVGGVKNKEYRYNGKTYTMTQHGFARDMEFTLDSQTQDTLWFSIVSNETTMENYPFTFRLEVGYQLKGTEVTVLWNVINTDTKEMYFSIGAHPAFFTSMTLEAGPDTDHLHMGDNIEGTFTCYRVTENAMALEDDTLVLPRDLPLTADLFSRDAIISKDDQASRLALAYPDGQEYVVMQFDEPIFGLWSPTSDAPFVCLEPWHGRCDADDFTGTLQERAYERMLEVGGVFNGVYTIGLPLE</sequence>
<dbReference type="PANTHER" id="PTHR11122">
    <property type="entry name" value="APOSPORY-ASSOCIATED PROTEIN C-RELATED"/>
    <property type="match status" value="1"/>
</dbReference>
<accession>A0AAE3E0P7</accession>
<evidence type="ECO:0000313" key="1">
    <source>
        <dbReference type="EMBL" id="MCC2220053.1"/>
    </source>
</evidence>
<comment type="caution">
    <text evidence="1">The sequence shown here is derived from an EMBL/GenBank/DDBJ whole genome shotgun (WGS) entry which is preliminary data.</text>
</comment>
<dbReference type="SUPFAM" id="SSF74650">
    <property type="entry name" value="Galactose mutarotase-like"/>
    <property type="match status" value="1"/>
</dbReference>
<proteinExistence type="predicted"/>
<dbReference type="InterPro" id="IPR037481">
    <property type="entry name" value="LacX"/>
</dbReference>
<dbReference type="RefSeq" id="WP_308730771.1">
    <property type="nucleotide sequence ID" value="NZ_JAJEQN010000001.1"/>
</dbReference>
<dbReference type="GO" id="GO:0030246">
    <property type="term" value="F:carbohydrate binding"/>
    <property type="evidence" value="ECO:0007669"/>
    <property type="project" value="InterPro"/>
</dbReference>
<dbReference type="Gene3D" id="2.70.98.10">
    <property type="match status" value="1"/>
</dbReference>
<reference evidence="1 2" key="1">
    <citation type="submission" date="2021-10" db="EMBL/GenBank/DDBJ databases">
        <title>Anaerobic single-cell dispensing facilitates the cultivation of human gut bacteria.</title>
        <authorList>
            <person name="Afrizal A."/>
        </authorList>
    </citation>
    <scope>NUCLEOTIDE SEQUENCE [LARGE SCALE GENOMIC DNA]</scope>
    <source>
        <strain evidence="1 2">CLA-AA-H224</strain>
    </source>
</reference>
<organism evidence="1 2">
    <name type="scientific">Anthropogastromicrobium aceti</name>
    <dbReference type="NCBI Taxonomy" id="2981768"/>
    <lineage>
        <taxon>Bacteria</taxon>
        <taxon>Bacillati</taxon>
        <taxon>Bacillota</taxon>
        <taxon>Clostridia</taxon>
        <taxon>Lachnospirales</taxon>
        <taxon>Lachnospiraceae</taxon>
        <taxon>Anthropogastromicrobium</taxon>
    </lineage>
</organism>
<dbReference type="GO" id="GO:0016853">
    <property type="term" value="F:isomerase activity"/>
    <property type="evidence" value="ECO:0007669"/>
    <property type="project" value="InterPro"/>
</dbReference>
<dbReference type="InterPro" id="IPR014718">
    <property type="entry name" value="GH-type_carb-bd"/>
</dbReference>
<gene>
    <name evidence="1" type="ORF">LKD48_00115</name>
</gene>
<dbReference type="GO" id="GO:0005975">
    <property type="term" value="P:carbohydrate metabolic process"/>
    <property type="evidence" value="ECO:0007669"/>
    <property type="project" value="InterPro"/>
</dbReference>
<dbReference type="CDD" id="cd09024">
    <property type="entry name" value="Aldose_epim_lacX"/>
    <property type="match status" value="1"/>
</dbReference>
<dbReference type="EMBL" id="JAJEQN010000001">
    <property type="protein sequence ID" value="MCC2220053.1"/>
    <property type="molecule type" value="Genomic_DNA"/>
</dbReference>
<protein>
    <submittedName>
        <fullName evidence="1">Aldose 1-epimerase family protein</fullName>
    </submittedName>
</protein>
<dbReference type="AlphaFoldDB" id="A0AAE3E0P7"/>
<keyword evidence="2" id="KW-1185">Reference proteome</keyword>
<evidence type="ECO:0000313" key="2">
    <source>
        <dbReference type="Proteomes" id="UP001198200"/>
    </source>
</evidence>
<dbReference type="PANTHER" id="PTHR11122:SF13">
    <property type="entry name" value="GLUCOSE-6-PHOSPHATE 1-EPIMERASE"/>
    <property type="match status" value="1"/>
</dbReference>
<dbReference type="InterPro" id="IPR011013">
    <property type="entry name" value="Gal_mutarotase_sf_dom"/>
</dbReference>
<dbReference type="InterPro" id="IPR008183">
    <property type="entry name" value="Aldose_1/G6P_1-epimerase"/>
</dbReference>
<name>A0AAE3E0P7_9FIRM</name>
<dbReference type="Proteomes" id="UP001198200">
    <property type="component" value="Unassembled WGS sequence"/>
</dbReference>
<dbReference type="Pfam" id="PF01263">
    <property type="entry name" value="Aldose_epim"/>
    <property type="match status" value="1"/>
</dbReference>